<dbReference type="Proteomes" id="UP001056778">
    <property type="component" value="Chromosome 2"/>
</dbReference>
<organism evidence="1 2">
    <name type="scientific">Holotrichia oblita</name>
    <name type="common">Chafer beetle</name>
    <dbReference type="NCBI Taxonomy" id="644536"/>
    <lineage>
        <taxon>Eukaryota</taxon>
        <taxon>Metazoa</taxon>
        <taxon>Ecdysozoa</taxon>
        <taxon>Arthropoda</taxon>
        <taxon>Hexapoda</taxon>
        <taxon>Insecta</taxon>
        <taxon>Pterygota</taxon>
        <taxon>Neoptera</taxon>
        <taxon>Endopterygota</taxon>
        <taxon>Coleoptera</taxon>
        <taxon>Polyphaga</taxon>
        <taxon>Scarabaeiformia</taxon>
        <taxon>Scarabaeidae</taxon>
        <taxon>Melolonthinae</taxon>
        <taxon>Holotrichia</taxon>
    </lineage>
</organism>
<keyword evidence="2" id="KW-1185">Reference proteome</keyword>
<proteinExistence type="predicted"/>
<reference evidence="1" key="1">
    <citation type="submission" date="2022-04" db="EMBL/GenBank/DDBJ databases">
        <title>Chromosome-scale genome assembly of Holotrichia oblita Faldermann.</title>
        <authorList>
            <person name="Rongchong L."/>
        </authorList>
    </citation>
    <scope>NUCLEOTIDE SEQUENCE</scope>
    <source>
        <strain evidence="1">81SQS9</strain>
    </source>
</reference>
<evidence type="ECO:0000313" key="1">
    <source>
        <dbReference type="EMBL" id="KAI4468169.1"/>
    </source>
</evidence>
<gene>
    <name evidence="1" type="ORF">MML48_2g00012344</name>
</gene>
<comment type="caution">
    <text evidence="1">The sequence shown here is derived from an EMBL/GenBank/DDBJ whole genome shotgun (WGS) entry which is preliminary data.</text>
</comment>
<evidence type="ECO:0000313" key="2">
    <source>
        <dbReference type="Proteomes" id="UP001056778"/>
    </source>
</evidence>
<dbReference type="EMBL" id="CM043016">
    <property type="protein sequence ID" value="KAI4468169.1"/>
    <property type="molecule type" value="Genomic_DNA"/>
</dbReference>
<name>A0ACB9TNE8_HOLOL</name>
<sequence length="356" mass="40204">MGDKCEECSTTIKSADTVLRCAGICKGIFHIKCISVGNKELQSINSTKNARWFCDNCIIYLPICLDLVAKFNEFKQAINTQFDDFKKIIEAKNDKLKINAPSYSDVVKDVVVVKPKSKQNNATTKEDICKNVKPASLEVGIVQIQNIKDGGVVIRCKNKEDSLKIKEAAEKKLKKKYNIKVPELINPCIKIIGIDEEMDENELRSCILKQNSCVQHDNVHLSIKVLKKMKTKCMSIVELDPWSYDEVLKEGRLSIGWSVCRVFEYVNVFRCFKCAGFDHMAKDCVSDIKCLKCTASDHSVDVCESDSWLCQNCVRANTSLKLNLKTDHSPYDTSCPCFARKISAQKRRINFDVGSV</sequence>
<accession>A0ACB9TNE8</accession>
<protein>
    <submittedName>
        <fullName evidence="1">Zinc finger fyve/phd-type</fullName>
    </submittedName>
</protein>